<dbReference type="GeneID" id="25842752"/>
<protein>
    <submittedName>
        <fullName evidence="5">Uncharacterized protein</fullName>
    </submittedName>
</protein>
<dbReference type="InterPro" id="IPR056884">
    <property type="entry name" value="NPHP3-like_N"/>
</dbReference>
<feature type="domain" description="Nephrocystin 3-like N-terminal" evidence="4">
    <location>
        <begin position="75"/>
        <end position="260"/>
    </location>
</feature>
<dbReference type="SMART" id="SM00248">
    <property type="entry name" value="ANK"/>
    <property type="match status" value="3"/>
</dbReference>
<dbReference type="PROSITE" id="PS50297">
    <property type="entry name" value="ANK_REP_REGION"/>
    <property type="match status" value="2"/>
</dbReference>
<dbReference type="Proteomes" id="UP000012338">
    <property type="component" value="Unassembled WGS sequence"/>
</dbReference>
<evidence type="ECO:0000256" key="1">
    <source>
        <dbReference type="ARBA" id="ARBA00022737"/>
    </source>
</evidence>
<dbReference type="PROSITE" id="PS50088">
    <property type="entry name" value="ANK_REPEAT"/>
    <property type="match status" value="3"/>
</dbReference>
<dbReference type="OrthoDB" id="5418336at2759"/>
<evidence type="ECO:0000259" key="3">
    <source>
        <dbReference type="Pfam" id="PF22939"/>
    </source>
</evidence>
<dbReference type="InterPro" id="IPR036770">
    <property type="entry name" value="Ankyrin_rpt-contain_sf"/>
</dbReference>
<dbReference type="InterPro" id="IPR027417">
    <property type="entry name" value="P-loop_NTPase"/>
</dbReference>
<keyword evidence="2" id="KW-0040">ANK repeat</keyword>
<dbReference type="Pfam" id="PF22939">
    <property type="entry name" value="WHD_GPIID"/>
    <property type="match status" value="1"/>
</dbReference>
<dbReference type="PANTHER" id="PTHR10039:SF14">
    <property type="entry name" value="NACHT DOMAIN-CONTAINING PROTEIN"/>
    <property type="match status" value="1"/>
</dbReference>
<dbReference type="EMBL" id="KB733498">
    <property type="protein sequence ID" value="ENH98831.1"/>
    <property type="molecule type" value="Genomic_DNA"/>
</dbReference>
<reference evidence="5 6" key="1">
    <citation type="journal article" date="2012" name="PLoS Pathog.">
        <title>Diverse lifestyles and strategies of plant pathogenesis encoded in the genomes of eighteen Dothideomycetes fungi.</title>
        <authorList>
            <person name="Ohm R.A."/>
            <person name="Feau N."/>
            <person name="Henrissat B."/>
            <person name="Schoch C.L."/>
            <person name="Horwitz B.A."/>
            <person name="Barry K.W."/>
            <person name="Condon B.J."/>
            <person name="Copeland A.C."/>
            <person name="Dhillon B."/>
            <person name="Glaser F."/>
            <person name="Hesse C.N."/>
            <person name="Kosti I."/>
            <person name="LaButti K."/>
            <person name="Lindquist E.A."/>
            <person name="Lucas S."/>
            <person name="Salamov A.A."/>
            <person name="Bradshaw R.E."/>
            <person name="Ciuffetti L."/>
            <person name="Hamelin R.C."/>
            <person name="Kema G.H.J."/>
            <person name="Lawrence C."/>
            <person name="Scott J.A."/>
            <person name="Spatafora J.W."/>
            <person name="Turgeon B.G."/>
            <person name="de Wit P.J.G.M."/>
            <person name="Zhong S."/>
            <person name="Goodwin S.B."/>
            <person name="Grigoriev I.V."/>
        </authorList>
    </citation>
    <scope>NUCLEOTIDE SEQUENCE [LARGE SCALE GENOMIC DNA]</scope>
    <source>
        <strain evidence="6">C4 / ATCC 48331 / race T</strain>
    </source>
</reference>
<proteinExistence type="predicted"/>
<dbReference type="PANTHER" id="PTHR10039">
    <property type="entry name" value="AMELOGENIN"/>
    <property type="match status" value="1"/>
</dbReference>
<dbReference type="AlphaFoldDB" id="N4X0Q9"/>
<keyword evidence="6" id="KW-1185">Reference proteome</keyword>
<reference evidence="6" key="2">
    <citation type="journal article" date="2013" name="PLoS Genet.">
        <title>Comparative genome structure, secondary metabolite, and effector coding capacity across Cochliobolus pathogens.</title>
        <authorList>
            <person name="Condon B.J."/>
            <person name="Leng Y."/>
            <person name="Wu D."/>
            <person name="Bushley K.E."/>
            <person name="Ohm R.A."/>
            <person name="Otillar R."/>
            <person name="Martin J."/>
            <person name="Schackwitz W."/>
            <person name="Grimwood J."/>
            <person name="MohdZainudin N."/>
            <person name="Xue C."/>
            <person name="Wang R."/>
            <person name="Manning V.A."/>
            <person name="Dhillon B."/>
            <person name="Tu Z.J."/>
            <person name="Steffenson B.J."/>
            <person name="Salamov A."/>
            <person name="Sun H."/>
            <person name="Lowry S."/>
            <person name="LaButti K."/>
            <person name="Han J."/>
            <person name="Copeland A."/>
            <person name="Lindquist E."/>
            <person name="Barry K."/>
            <person name="Schmutz J."/>
            <person name="Baker S.E."/>
            <person name="Ciuffetti L.M."/>
            <person name="Grigoriev I.V."/>
            <person name="Zhong S."/>
            <person name="Turgeon B.G."/>
        </authorList>
    </citation>
    <scope>NUCLEOTIDE SEQUENCE [LARGE SCALE GENOMIC DNA]</scope>
    <source>
        <strain evidence="6">C4 / ATCC 48331 / race T</strain>
    </source>
</reference>
<gene>
    <name evidence="5" type="ORF">COCC4DRAFT_209162</name>
</gene>
<dbReference type="InterPro" id="IPR054471">
    <property type="entry name" value="GPIID_WHD"/>
</dbReference>
<accession>N4X0Q9</accession>
<feature type="repeat" description="ANK" evidence="2">
    <location>
        <begin position="621"/>
        <end position="653"/>
    </location>
</feature>
<dbReference type="HOGENOM" id="CLU_000288_34_23_1"/>
<feature type="domain" description="GPI inositol-deacylase winged helix" evidence="3">
    <location>
        <begin position="360"/>
        <end position="445"/>
    </location>
</feature>
<feature type="repeat" description="ANK" evidence="2">
    <location>
        <begin position="588"/>
        <end position="620"/>
    </location>
</feature>
<dbReference type="Gene3D" id="1.25.40.20">
    <property type="entry name" value="Ankyrin repeat-containing domain"/>
    <property type="match status" value="1"/>
</dbReference>
<dbReference type="Pfam" id="PF24883">
    <property type="entry name" value="NPHP3_N"/>
    <property type="match status" value="1"/>
</dbReference>
<dbReference type="Gene3D" id="3.40.50.300">
    <property type="entry name" value="P-loop containing nucleotide triphosphate hydrolases"/>
    <property type="match status" value="1"/>
</dbReference>
<organism evidence="5 6">
    <name type="scientific">Cochliobolus heterostrophus (strain C4 / ATCC 48331 / race T)</name>
    <name type="common">Southern corn leaf blight fungus</name>
    <name type="synonym">Bipolaris maydis</name>
    <dbReference type="NCBI Taxonomy" id="665024"/>
    <lineage>
        <taxon>Eukaryota</taxon>
        <taxon>Fungi</taxon>
        <taxon>Dikarya</taxon>
        <taxon>Ascomycota</taxon>
        <taxon>Pezizomycotina</taxon>
        <taxon>Dothideomycetes</taxon>
        <taxon>Pleosporomycetidae</taxon>
        <taxon>Pleosporales</taxon>
        <taxon>Pleosporineae</taxon>
        <taxon>Pleosporaceae</taxon>
        <taxon>Bipolaris</taxon>
    </lineage>
</organism>
<evidence type="ECO:0000259" key="4">
    <source>
        <dbReference type="Pfam" id="PF24883"/>
    </source>
</evidence>
<dbReference type="SUPFAM" id="SSF48403">
    <property type="entry name" value="Ankyrin repeat"/>
    <property type="match status" value="1"/>
</dbReference>
<dbReference type="Pfam" id="PF12796">
    <property type="entry name" value="Ank_2"/>
    <property type="match status" value="1"/>
</dbReference>
<sequence>MRSDPKKIDITGGQVGGNGVQINAYVRGDLQVPSISTSKDAEKEKAAACRDALYLTDPDIDRESVINAKGTRVAGTCEWITQNETYRAWLKSDSDRSNDADYNGDTRLLWISGGPGKGKTMMSVFLTEQLKEHTARMENTDLVFFFCSAEDKRRNTAAGVLRGLVHQIIVKRPLLVKYALPYFEPPERIQETLLSFETLWIIFSNIITNIEIGTIFCVLDGLDECENSTLRLLLPGLVGLLAHPTPSSTNGVFKLAILSRDLPGLQGCTARVRIDPDNDERVASDIQRFVSARVEELSSIKGFNDNFRKFVHDALLQRTEGTFLWVGFAIYELLQKQTCTEILETLEDLPSGLPAIYSRMLLRIPGKHIKLSRAILQWVTMADRPLQLKELAAAVGIQANSQMTVEHVARDAVDLCGPLLKTQEQIISLVHQSARDYLLRVECDSNPVLETFRFNSEIAHLELAQKCLDCISQSDLRCRMIDLNFELDSQVSPLLRYAALHWPKHAKSCHALAATLLNLSEFFVQKISLLHDHWWRHYSHEIGEYENEAPPFLHMACSLEIIPWVEAELAKKPLRPFRYFSVNMKDRSGKTALHRAVNQGNEVIVRLLLDKGADLEAKDKIGRTALDRAVDLGNEVVVRLLLDRRAAFKAKGKTGMMVLHTVALTGYEAMLQLLTDKGANVSAIDKDGFTVLN</sequence>
<name>N4X0Q9_COCH4</name>
<evidence type="ECO:0000256" key="2">
    <source>
        <dbReference type="PROSITE-ProRule" id="PRU00023"/>
    </source>
</evidence>
<dbReference type="InterPro" id="IPR002110">
    <property type="entry name" value="Ankyrin_rpt"/>
</dbReference>
<evidence type="ECO:0000313" key="6">
    <source>
        <dbReference type="Proteomes" id="UP000012338"/>
    </source>
</evidence>
<feature type="repeat" description="ANK" evidence="2">
    <location>
        <begin position="654"/>
        <end position="686"/>
    </location>
</feature>
<keyword evidence="1" id="KW-0677">Repeat</keyword>
<evidence type="ECO:0000313" key="5">
    <source>
        <dbReference type="EMBL" id="ENH98831.1"/>
    </source>
</evidence>